<accession>A0A371RKQ6</accession>
<evidence type="ECO:0000256" key="4">
    <source>
        <dbReference type="ARBA" id="ARBA00022827"/>
    </source>
</evidence>
<keyword evidence="5" id="KW-0560">Oxidoreductase</keyword>
<organism evidence="9 10">
    <name type="scientific">Parvularcula marina</name>
    <dbReference type="NCBI Taxonomy" id="2292771"/>
    <lineage>
        <taxon>Bacteria</taxon>
        <taxon>Pseudomonadati</taxon>
        <taxon>Pseudomonadota</taxon>
        <taxon>Alphaproteobacteria</taxon>
        <taxon>Parvularculales</taxon>
        <taxon>Parvularculaceae</taxon>
        <taxon>Parvularcula</taxon>
    </lineage>
</organism>
<evidence type="ECO:0000256" key="3">
    <source>
        <dbReference type="ARBA" id="ARBA00022630"/>
    </source>
</evidence>
<comment type="cofactor">
    <cofactor evidence="1">
        <name>FAD</name>
        <dbReference type="ChEBI" id="CHEBI:57692"/>
    </cofactor>
</comment>
<name>A0A371RKQ6_9PROT</name>
<dbReference type="InterPro" id="IPR002938">
    <property type="entry name" value="FAD-bd"/>
</dbReference>
<protein>
    <submittedName>
        <fullName evidence="9">GMC family oxidoreductase</fullName>
    </submittedName>
</protein>
<dbReference type="GO" id="GO:0016614">
    <property type="term" value="F:oxidoreductase activity, acting on CH-OH group of donors"/>
    <property type="evidence" value="ECO:0007669"/>
    <property type="project" value="InterPro"/>
</dbReference>
<dbReference type="InterPro" id="IPR036188">
    <property type="entry name" value="FAD/NAD-bd_sf"/>
</dbReference>
<dbReference type="InterPro" id="IPR051473">
    <property type="entry name" value="P2Ox-like"/>
</dbReference>
<evidence type="ECO:0000256" key="5">
    <source>
        <dbReference type="ARBA" id="ARBA00023002"/>
    </source>
</evidence>
<keyword evidence="3" id="KW-0285">Flavoprotein</keyword>
<comment type="caution">
    <text evidence="9">The sequence shown here is derived from an EMBL/GenBank/DDBJ whole genome shotgun (WGS) entry which is preliminary data.</text>
</comment>
<dbReference type="Gene3D" id="3.50.50.60">
    <property type="entry name" value="FAD/NAD(P)-binding domain"/>
    <property type="match status" value="2"/>
</dbReference>
<dbReference type="PANTHER" id="PTHR42784">
    <property type="entry name" value="PYRANOSE 2-OXIDASE"/>
    <property type="match status" value="1"/>
</dbReference>
<dbReference type="GO" id="GO:0071949">
    <property type="term" value="F:FAD binding"/>
    <property type="evidence" value="ECO:0007669"/>
    <property type="project" value="InterPro"/>
</dbReference>
<evidence type="ECO:0000259" key="7">
    <source>
        <dbReference type="Pfam" id="PF01494"/>
    </source>
</evidence>
<dbReference type="Pfam" id="PF01494">
    <property type="entry name" value="FAD_binding_3"/>
    <property type="match status" value="1"/>
</dbReference>
<dbReference type="OrthoDB" id="9798604at2"/>
<proteinExistence type="inferred from homology"/>
<feature type="domain" description="Glucose-methanol-choline oxidoreductase N-terminal" evidence="6">
    <location>
        <begin position="93"/>
        <end position="323"/>
    </location>
</feature>
<keyword evidence="4" id="KW-0274">FAD</keyword>
<evidence type="ECO:0000259" key="8">
    <source>
        <dbReference type="Pfam" id="PF05199"/>
    </source>
</evidence>
<evidence type="ECO:0000256" key="1">
    <source>
        <dbReference type="ARBA" id="ARBA00001974"/>
    </source>
</evidence>
<dbReference type="InterPro" id="IPR000172">
    <property type="entry name" value="GMC_OxRdtase_N"/>
</dbReference>
<evidence type="ECO:0000256" key="2">
    <source>
        <dbReference type="ARBA" id="ARBA00010790"/>
    </source>
</evidence>
<feature type="domain" description="FAD-binding" evidence="7">
    <location>
        <begin position="7"/>
        <end position="64"/>
    </location>
</feature>
<dbReference type="AlphaFoldDB" id="A0A371RKQ6"/>
<comment type="similarity">
    <text evidence="2">Belongs to the GMC oxidoreductase family.</text>
</comment>
<feature type="domain" description="Glucose-methanol-choline oxidoreductase C-terminal" evidence="8">
    <location>
        <begin position="426"/>
        <end position="548"/>
    </location>
</feature>
<dbReference type="InterPro" id="IPR007867">
    <property type="entry name" value="GMC_OxRtase_C"/>
</dbReference>
<dbReference type="RefSeq" id="WP_116392670.1">
    <property type="nucleotide sequence ID" value="NZ_QUQO01000001.1"/>
</dbReference>
<dbReference type="EMBL" id="QUQO01000001">
    <property type="protein sequence ID" value="RFB06037.1"/>
    <property type="molecule type" value="Genomic_DNA"/>
</dbReference>
<dbReference type="Pfam" id="PF00732">
    <property type="entry name" value="GMC_oxred_N"/>
    <property type="match status" value="1"/>
</dbReference>
<dbReference type="Proteomes" id="UP000264589">
    <property type="component" value="Unassembled WGS sequence"/>
</dbReference>
<dbReference type="Pfam" id="PF05199">
    <property type="entry name" value="GMC_oxred_C"/>
    <property type="match status" value="1"/>
</dbReference>
<sequence>MQAEPEHDVVVIGSGAGGGMAAYVLTKAGVKVLMLEAGRNYDPLTETPMLHTNHQAPLRGAGTKDKVFGYYDATVDGGWEVPGEPYSRGEGSEFYWYRSRMLGGRTNHWARNSFRMGPYDFKPRSRDGLGVDWPVTYEDIAPYYDKTEALVGVYGRNDGLENHPNSGPGVLHDPPKARIPELLIQAAATDMGIPCVPARRAVMTRDLDQRKACYYASACGRGCAIGAAFQTTTSFLPWARATGNLTITTDAMVHEIEMGEDGKAKGVWYIEKKSGEHKFVPARIVILAASAGETARIMLNSKNAQAPDGVGNSSGQVGRNLMDTVGASMGARIPAFENRPRYNEDGAMGIHMYIPFWLYPEQAAGKLDFPRGYHYEMGGGFSQPDMGVGGYGDMAGGYGAKLKEEARRYYGSYVWFAQRGEMIPNEHCYAEIDPELKDNYGIPVLKFHYKHTEHELNQVAHFQKTTLELIDRMGGEVPTNVPSPKDAIAPGGWIIHEVGTARMGDDPGSSVTNEFGQSWDVDNLFLMDGAIFASKAHKNPTLTIMALAWRNTDYLVEQMQQGAL</sequence>
<dbReference type="PANTHER" id="PTHR42784:SF1">
    <property type="entry name" value="PYRANOSE 2-OXIDASE"/>
    <property type="match status" value="1"/>
</dbReference>
<dbReference type="SUPFAM" id="SSF51905">
    <property type="entry name" value="FAD/NAD(P)-binding domain"/>
    <property type="match status" value="1"/>
</dbReference>
<keyword evidence="10" id="KW-1185">Reference proteome</keyword>
<dbReference type="InParanoid" id="A0A371RKQ6"/>
<reference evidence="9 10" key="1">
    <citation type="submission" date="2018-08" db="EMBL/GenBank/DDBJ databases">
        <title>Parvularcula sp. SM1705, isolated from surface water of the South Sea China.</title>
        <authorList>
            <person name="Sun L."/>
        </authorList>
    </citation>
    <scope>NUCLEOTIDE SEQUENCE [LARGE SCALE GENOMIC DNA]</scope>
    <source>
        <strain evidence="9 10">SM1705</strain>
    </source>
</reference>
<dbReference type="SUPFAM" id="SSF54373">
    <property type="entry name" value="FAD-linked reductases, C-terminal domain"/>
    <property type="match status" value="1"/>
</dbReference>
<gene>
    <name evidence="9" type="ORF">DX908_12665</name>
</gene>
<evidence type="ECO:0000259" key="6">
    <source>
        <dbReference type="Pfam" id="PF00732"/>
    </source>
</evidence>
<evidence type="ECO:0000313" key="9">
    <source>
        <dbReference type="EMBL" id="RFB06037.1"/>
    </source>
</evidence>
<evidence type="ECO:0000313" key="10">
    <source>
        <dbReference type="Proteomes" id="UP000264589"/>
    </source>
</evidence>